<feature type="transmembrane region" description="Helical" evidence="10">
    <location>
        <begin position="497"/>
        <end position="517"/>
    </location>
</feature>
<dbReference type="GO" id="GO:0000329">
    <property type="term" value="C:fungal-type vacuole membrane"/>
    <property type="evidence" value="ECO:0007669"/>
    <property type="project" value="TreeGrafter"/>
</dbReference>
<accession>A0A9Q0AU33</accession>
<evidence type="ECO:0000256" key="10">
    <source>
        <dbReference type="SAM" id="Phobius"/>
    </source>
</evidence>
<dbReference type="Pfam" id="PF07690">
    <property type="entry name" value="MFS_1"/>
    <property type="match status" value="1"/>
</dbReference>
<dbReference type="EMBL" id="JAFIMR010000005">
    <property type="protein sequence ID" value="KAI1878785.1"/>
    <property type="molecule type" value="Genomic_DNA"/>
</dbReference>
<evidence type="ECO:0000256" key="1">
    <source>
        <dbReference type="ARBA" id="ARBA00004128"/>
    </source>
</evidence>
<feature type="transmembrane region" description="Helical" evidence="10">
    <location>
        <begin position="157"/>
        <end position="180"/>
    </location>
</feature>
<feature type="transmembrane region" description="Helical" evidence="10">
    <location>
        <begin position="433"/>
        <end position="456"/>
    </location>
</feature>
<evidence type="ECO:0000256" key="6">
    <source>
        <dbReference type="ARBA" id="ARBA00022989"/>
    </source>
</evidence>
<dbReference type="InterPro" id="IPR011701">
    <property type="entry name" value="MFS"/>
</dbReference>
<evidence type="ECO:0000256" key="5">
    <source>
        <dbReference type="ARBA" id="ARBA00022692"/>
    </source>
</evidence>
<feature type="transmembrane region" description="Helical" evidence="10">
    <location>
        <begin position="192"/>
        <end position="211"/>
    </location>
</feature>
<feature type="compositionally biased region" description="Polar residues" evidence="9">
    <location>
        <begin position="17"/>
        <end position="33"/>
    </location>
</feature>
<comment type="subcellular location">
    <subcellularLocation>
        <location evidence="1">Vacuole membrane</location>
        <topology evidence="1">Multi-pass membrane protein</topology>
    </subcellularLocation>
</comment>
<organism evidence="11 12">
    <name type="scientific">Neoarthrinium moseri</name>
    <dbReference type="NCBI Taxonomy" id="1658444"/>
    <lineage>
        <taxon>Eukaryota</taxon>
        <taxon>Fungi</taxon>
        <taxon>Dikarya</taxon>
        <taxon>Ascomycota</taxon>
        <taxon>Pezizomycotina</taxon>
        <taxon>Sordariomycetes</taxon>
        <taxon>Xylariomycetidae</taxon>
        <taxon>Amphisphaeriales</taxon>
        <taxon>Apiosporaceae</taxon>
        <taxon>Neoarthrinium</taxon>
    </lineage>
</organism>
<feature type="transmembrane region" description="Helical" evidence="10">
    <location>
        <begin position="50"/>
        <end position="73"/>
    </location>
</feature>
<comment type="similarity">
    <text evidence="2">Belongs to the major facilitator superfamily.</text>
</comment>
<dbReference type="CDD" id="cd17354">
    <property type="entry name" value="MFS_Mch1p_like"/>
    <property type="match status" value="1"/>
</dbReference>
<dbReference type="Gene3D" id="1.20.1250.20">
    <property type="entry name" value="MFS general substrate transporter like domains"/>
    <property type="match status" value="2"/>
</dbReference>
<feature type="region of interest" description="Disordered" evidence="9">
    <location>
        <begin position="1"/>
        <end position="39"/>
    </location>
</feature>
<name>A0A9Q0AU33_9PEZI</name>
<protein>
    <recommendedName>
        <fullName evidence="8">Probable transporter MCH1</fullName>
    </recommendedName>
</protein>
<evidence type="ECO:0000313" key="11">
    <source>
        <dbReference type="EMBL" id="KAI1878785.1"/>
    </source>
</evidence>
<feature type="transmembrane region" description="Helical" evidence="10">
    <location>
        <begin position="117"/>
        <end position="137"/>
    </location>
</feature>
<keyword evidence="3" id="KW-0813">Transport</keyword>
<evidence type="ECO:0000256" key="8">
    <source>
        <dbReference type="ARBA" id="ARBA00039330"/>
    </source>
</evidence>
<keyword evidence="4" id="KW-0926">Vacuole</keyword>
<evidence type="ECO:0000256" key="2">
    <source>
        <dbReference type="ARBA" id="ARBA00008335"/>
    </source>
</evidence>
<dbReference type="Proteomes" id="UP000829685">
    <property type="component" value="Unassembled WGS sequence"/>
</dbReference>
<dbReference type="PANTHER" id="PTHR21576:SF45">
    <property type="entry name" value="TRANSPORTER MCH1-RELATED"/>
    <property type="match status" value="1"/>
</dbReference>
<keyword evidence="12" id="KW-1185">Reference proteome</keyword>
<dbReference type="SUPFAM" id="SSF103473">
    <property type="entry name" value="MFS general substrate transporter"/>
    <property type="match status" value="1"/>
</dbReference>
<keyword evidence="6 10" id="KW-1133">Transmembrane helix</keyword>
<evidence type="ECO:0000256" key="4">
    <source>
        <dbReference type="ARBA" id="ARBA00022554"/>
    </source>
</evidence>
<keyword evidence="7 10" id="KW-0472">Membrane</keyword>
<feature type="transmembrane region" description="Helical" evidence="10">
    <location>
        <begin position="85"/>
        <end position="105"/>
    </location>
</feature>
<dbReference type="InterPro" id="IPR036259">
    <property type="entry name" value="MFS_trans_sf"/>
</dbReference>
<gene>
    <name evidence="11" type="ORF">JX265_002962</name>
</gene>
<proteinExistence type="inferred from homology"/>
<comment type="caution">
    <text evidence="11">The sequence shown here is derived from an EMBL/GenBank/DDBJ whole genome shotgun (WGS) entry which is preliminary data.</text>
</comment>
<sequence length="580" mass="62148">MATASPSDQTLVPLLRSPSTSTLGPASSTNSLRDASPDPMRRRKTRFLQILSFVSAVLSALCAGSITVFSLYAPRFQSRLHFSQFQINGIASAMSLSMYIPVPLIGYLCDRVGPGPLSLLAVVLLAGGYGSAAALYHKGEVASRTAGPDSSQGLVPYMIVAFVLIGVGTASMYLGSITTCAKNFGKSKYRGLILTAPMASFGLSGILVSQFGSHFLYEVLPDGSRGEVNVFYFFIFLAILLSVAGLFGSVALRIIDEDDLIDGAVEELERSGLLDGSELFRRTTSGRTYGAIDGAIDNAEDAGILGPLKDDEDDEDNALLKKTWLLNAETRRFLTDHTMWWFALGFWLIIGPGEAFINNLGTIIGTLYSPGATDDNTTAATHVSIVAATSTVARLLTGSLSDLVSPTPQNQYPQTGMNSQILPPRRRCTVSRAILMLIAGLLLSIGTLILASGFIQGHGDRFWLVSGFIGAGYGAVFSLTPILVTIIWGVENFGTNFGIVAVFPAIGSTMWGLIYSADYQNGARNSPSVTDGADDDVFCYGQQCYSSTFWAMTASIWVGCFMILWAWKGRDGWTKRGVVI</sequence>
<evidence type="ECO:0000256" key="3">
    <source>
        <dbReference type="ARBA" id="ARBA00022448"/>
    </source>
</evidence>
<evidence type="ECO:0000313" key="12">
    <source>
        <dbReference type="Proteomes" id="UP000829685"/>
    </source>
</evidence>
<feature type="compositionally biased region" description="Polar residues" evidence="9">
    <location>
        <begin position="1"/>
        <end position="10"/>
    </location>
</feature>
<dbReference type="GO" id="GO:0022857">
    <property type="term" value="F:transmembrane transporter activity"/>
    <property type="evidence" value="ECO:0007669"/>
    <property type="project" value="InterPro"/>
</dbReference>
<keyword evidence="5 10" id="KW-0812">Transmembrane</keyword>
<feature type="transmembrane region" description="Helical" evidence="10">
    <location>
        <begin position="462"/>
        <end position="490"/>
    </location>
</feature>
<dbReference type="AlphaFoldDB" id="A0A9Q0AU33"/>
<feature type="transmembrane region" description="Helical" evidence="10">
    <location>
        <begin position="231"/>
        <end position="252"/>
    </location>
</feature>
<evidence type="ECO:0000256" key="9">
    <source>
        <dbReference type="SAM" id="MobiDB-lite"/>
    </source>
</evidence>
<evidence type="ECO:0000256" key="7">
    <source>
        <dbReference type="ARBA" id="ARBA00023136"/>
    </source>
</evidence>
<reference evidence="11" key="1">
    <citation type="submission" date="2021-03" db="EMBL/GenBank/DDBJ databases">
        <title>Revisited historic fungal species revealed as producer of novel bioactive compounds through whole genome sequencing and comparative genomics.</title>
        <authorList>
            <person name="Vignolle G.A."/>
            <person name="Hochenegger N."/>
            <person name="Mach R.L."/>
            <person name="Mach-Aigner A.R."/>
            <person name="Javad Rahimi M."/>
            <person name="Salim K.A."/>
            <person name="Chan C.M."/>
            <person name="Lim L.B.L."/>
            <person name="Cai F."/>
            <person name="Druzhinina I.S."/>
            <person name="U'Ren J.M."/>
            <person name="Derntl C."/>
        </authorList>
    </citation>
    <scope>NUCLEOTIDE SEQUENCE</scope>
    <source>
        <strain evidence="11">TUCIM 5799</strain>
    </source>
</reference>
<feature type="transmembrane region" description="Helical" evidence="10">
    <location>
        <begin position="549"/>
        <end position="567"/>
    </location>
</feature>
<dbReference type="PANTHER" id="PTHR21576">
    <property type="entry name" value="UNCHARACTERIZED NODULIN-LIKE PROTEIN"/>
    <property type="match status" value="1"/>
</dbReference>